<sequence length="260" mass="30888">MTQIIYDGTYEGWLTAVFEIYEYKLNDIVFAKNKALNTLLFADIHPVTTDVLKAKRVENGLKKRLSVLGFQSVFCAFQSEIDKIDEVLFRFVKYVLSSTVNVEQDLSNDDVLAVKKAFHFTTRESHRMKAFIRFKLTKDNLYYALIEPDCDVLPLIEQHFKKRYADQRWLIYDAKRKYSIYYDLEDTAVVKLHFDSAVSSSTHTAEIFDEDEGFFQDLWRRYFSSVNIESRKNTKLHVQHMPKRYWKHLTEKRPDLNDFK</sequence>
<evidence type="ECO:0000313" key="2">
    <source>
        <dbReference type="EMBL" id="MFC0075996.1"/>
    </source>
</evidence>
<dbReference type="RefSeq" id="WP_379683278.1">
    <property type="nucleotide sequence ID" value="NZ_JBHLYW010000003.1"/>
</dbReference>
<feature type="domain" description="DUF4130" evidence="1">
    <location>
        <begin position="84"/>
        <end position="251"/>
    </location>
</feature>
<protein>
    <submittedName>
        <fullName evidence="2">TIGR03915 family putative DNA repair protein</fullName>
    </submittedName>
</protein>
<dbReference type="InterPro" id="IPR023875">
    <property type="entry name" value="DNA_repair_put"/>
</dbReference>
<proteinExistence type="predicted"/>
<dbReference type="EMBL" id="JBHLYW010000003">
    <property type="protein sequence ID" value="MFC0075996.1"/>
    <property type="molecule type" value="Genomic_DNA"/>
</dbReference>
<name>A0ABV6BKM8_9FLAO</name>
<reference evidence="2 3" key="1">
    <citation type="submission" date="2024-09" db="EMBL/GenBank/DDBJ databases">
        <authorList>
            <person name="Sun Q."/>
            <person name="Mori K."/>
        </authorList>
    </citation>
    <scope>NUCLEOTIDE SEQUENCE [LARGE SCALE GENOMIC DNA]</scope>
    <source>
        <strain evidence="2 3">CGMCC 1.12926</strain>
    </source>
</reference>
<evidence type="ECO:0000313" key="3">
    <source>
        <dbReference type="Proteomes" id="UP001589734"/>
    </source>
</evidence>
<dbReference type="Proteomes" id="UP001589734">
    <property type="component" value="Unassembled WGS sequence"/>
</dbReference>
<dbReference type="Pfam" id="PF13566">
    <property type="entry name" value="DUF4130"/>
    <property type="match status" value="1"/>
</dbReference>
<dbReference type="InterPro" id="IPR025404">
    <property type="entry name" value="DUF4130"/>
</dbReference>
<accession>A0ABV6BKM8</accession>
<comment type="caution">
    <text evidence="2">The sequence shown here is derived from an EMBL/GenBank/DDBJ whole genome shotgun (WGS) entry which is preliminary data.</text>
</comment>
<keyword evidence="3" id="KW-1185">Reference proteome</keyword>
<evidence type="ECO:0000259" key="1">
    <source>
        <dbReference type="Pfam" id="PF13566"/>
    </source>
</evidence>
<organism evidence="2 3">
    <name type="scientific">Flavobacterium procerum</name>
    <dbReference type="NCBI Taxonomy" id="1455569"/>
    <lineage>
        <taxon>Bacteria</taxon>
        <taxon>Pseudomonadati</taxon>
        <taxon>Bacteroidota</taxon>
        <taxon>Flavobacteriia</taxon>
        <taxon>Flavobacteriales</taxon>
        <taxon>Flavobacteriaceae</taxon>
        <taxon>Flavobacterium</taxon>
    </lineage>
</organism>
<dbReference type="NCBIfam" id="TIGR03915">
    <property type="entry name" value="SAM_7_link_chp"/>
    <property type="match status" value="1"/>
</dbReference>
<gene>
    <name evidence="2" type="ORF">ACFFLS_03015</name>
</gene>